<keyword evidence="10 14" id="KW-0067">ATP-binding</keyword>
<keyword evidence="3" id="KW-0723">Serine/threonine-protein kinase</keyword>
<dbReference type="FunFam" id="3.30.200.20:FF:000315">
    <property type="entry name" value="Calcium-dependent protein kinase 3"/>
    <property type="match status" value="1"/>
</dbReference>
<keyword evidence="20" id="KW-1185">Reference proteome</keyword>
<proteinExistence type="inferred from homology"/>
<dbReference type="Pfam" id="PF00069">
    <property type="entry name" value="Pkinase"/>
    <property type="match status" value="2"/>
</dbReference>
<name>A0AAD5M9S9_PYTIN</name>
<evidence type="ECO:0000259" key="18">
    <source>
        <dbReference type="PROSITE" id="PS50222"/>
    </source>
</evidence>
<feature type="signal peptide" evidence="16">
    <location>
        <begin position="1"/>
        <end position="19"/>
    </location>
</feature>
<organism evidence="19 20">
    <name type="scientific">Pythium insidiosum</name>
    <name type="common">Pythiosis disease agent</name>
    <dbReference type="NCBI Taxonomy" id="114742"/>
    <lineage>
        <taxon>Eukaryota</taxon>
        <taxon>Sar</taxon>
        <taxon>Stramenopiles</taxon>
        <taxon>Oomycota</taxon>
        <taxon>Peronosporomycetes</taxon>
        <taxon>Pythiales</taxon>
        <taxon>Pythiaceae</taxon>
        <taxon>Pythium</taxon>
    </lineage>
</organism>
<keyword evidence="6" id="KW-0677">Repeat</keyword>
<evidence type="ECO:0000313" key="19">
    <source>
        <dbReference type="EMBL" id="KAJ0409866.1"/>
    </source>
</evidence>
<feature type="chain" id="PRO_5042170627" description="non-specific serine/threonine protein kinase" evidence="16">
    <location>
        <begin position="20"/>
        <end position="443"/>
    </location>
</feature>
<gene>
    <name evidence="19" type="ORF">P43SY_005760</name>
</gene>
<evidence type="ECO:0000256" key="4">
    <source>
        <dbReference type="ARBA" id="ARBA00022679"/>
    </source>
</evidence>
<evidence type="ECO:0000256" key="9">
    <source>
        <dbReference type="ARBA" id="ARBA00022837"/>
    </source>
</evidence>
<dbReference type="PROSITE" id="PS50011">
    <property type="entry name" value="PROTEIN_KINASE_DOM"/>
    <property type="match status" value="1"/>
</dbReference>
<dbReference type="SUPFAM" id="SSF47473">
    <property type="entry name" value="EF-hand"/>
    <property type="match status" value="1"/>
</dbReference>
<evidence type="ECO:0000256" key="10">
    <source>
        <dbReference type="ARBA" id="ARBA00022840"/>
    </source>
</evidence>
<reference evidence="19" key="1">
    <citation type="submission" date="2021-12" db="EMBL/GenBank/DDBJ databases">
        <title>Prjna785345.</title>
        <authorList>
            <person name="Rujirawat T."/>
            <person name="Krajaejun T."/>
        </authorList>
    </citation>
    <scope>NUCLEOTIDE SEQUENCE</scope>
    <source>
        <strain evidence="19">Pi057C3</strain>
    </source>
</reference>
<dbReference type="SMART" id="SM00054">
    <property type="entry name" value="EFh"/>
    <property type="match status" value="2"/>
</dbReference>
<dbReference type="CDD" id="cd00051">
    <property type="entry name" value="EFh"/>
    <property type="match status" value="1"/>
</dbReference>
<evidence type="ECO:0000256" key="12">
    <source>
        <dbReference type="ARBA" id="ARBA00047899"/>
    </source>
</evidence>
<evidence type="ECO:0000256" key="13">
    <source>
        <dbReference type="ARBA" id="ARBA00048679"/>
    </source>
</evidence>
<dbReference type="InterPro" id="IPR017441">
    <property type="entry name" value="Protein_kinase_ATP_BS"/>
</dbReference>
<sequence>MGRRAFMLCVFTLLALVRGDELQLRDKVAARDGHGHPVAWWAVLKLPMRPNLFQRNLCVHNKMPATDVYLVVSELGRGAFGVVEKVQHRKTGKCYAMKTVTFEKGSQRSEFEKEIDILRGLHHPNIVKMIETFEDDHHFYIIMELCSDGTPEVLEGNYTQTCDLWSLGVIMFMLLSNKAPFYGPTEDDLIESIFAAKVVFDGPVWDNVSADAKTLIKKLLNPNASERYTAAQVLSHPWIKSGHHNVPNSVYDELDQQHEKGVNLLEFVAATLSPEDVTNEAIIEKAFSIFDRKHSGDITVEDLLTLLGQHFDQAACKEMIRRADADKDGKMGFDDFSKMLEHVVADAIVELRAESERQTHAAAELAHASREEAMRKIQSFSMDVQHAAALKVAVLTDDGGENADSDPTKLASVDNVDVVVAATTSSAEKDAPPQQEPQDTYAH</sequence>
<evidence type="ECO:0000256" key="1">
    <source>
        <dbReference type="ARBA" id="ARBA00001946"/>
    </source>
</evidence>
<comment type="catalytic activity">
    <reaction evidence="12">
        <text>L-threonyl-[protein] + ATP = O-phospho-L-threonyl-[protein] + ADP + H(+)</text>
        <dbReference type="Rhea" id="RHEA:46608"/>
        <dbReference type="Rhea" id="RHEA-COMP:11060"/>
        <dbReference type="Rhea" id="RHEA-COMP:11605"/>
        <dbReference type="ChEBI" id="CHEBI:15378"/>
        <dbReference type="ChEBI" id="CHEBI:30013"/>
        <dbReference type="ChEBI" id="CHEBI:30616"/>
        <dbReference type="ChEBI" id="CHEBI:61977"/>
        <dbReference type="ChEBI" id="CHEBI:456216"/>
        <dbReference type="EC" id="2.7.11.1"/>
    </reaction>
</comment>
<evidence type="ECO:0000256" key="16">
    <source>
        <dbReference type="SAM" id="SignalP"/>
    </source>
</evidence>
<keyword evidence="5" id="KW-0479">Metal-binding</keyword>
<dbReference type="InterPro" id="IPR002048">
    <property type="entry name" value="EF_hand_dom"/>
</dbReference>
<evidence type="ECO:0000256" key="14">
    <source>
        <dbReference type="PROSITE-ProRule" id="PRU10141"/>
    </source>
</evidence>
<evidence type="ECO:0000256" key="7">
    <source>
        <dbReference type="ARBA" id="ARBA00022741"/>
    </source>
</evidence>
<keyword evidence="9" id="KW-0106">Calcium</keyword>
<dbReference type="SUPFAM" id="SSF56112">
    <property type="entry name" value="Protein kinase-like (PK-like)"/>
    <property type="match status" value="1"/>
</dbReference>
<feature type="region of interest" description="Disordered" evidence="15">
    <location>
        <begin position="422"/>
        <end position="443"/>
    </location>
</feature>
<comment type="catalytic activity">
    <reaction evidence="13">
        <text>L-seryl-[protein] + ATP = O-phospho-L-seryl-[protein] + ADP + H(+)</text>
        <dbReference type="Rhea" id="RHEA:17989"/>
        <dbReference type="Rhea" id="RHEA-COMP:9863"/>
        <dbReference type="Rhea" id="RHEA-COMP:11604"/>
        <dbReference type="ChEBI" id="CHEBI:15378"/>
        <dbReference type="ChEBI" id="CHEBI:29999"/>
        <dbReference type="ChEBI" id="CHEBI:30616"/>
        <dbReference type="ChEBI" id="CHEBI:83421"/>
        <dbReference type="ChEBI" id="CHEBI:456216"/>
        <dbReference type="EC" id="2.7.11.1"/>
    </reaction>
</comment>
<dbReference type="PANTHER" id="PTHR24349">
    <property type="entry name" value="SERINE/THREONINE-PROTEIN KINASE"/>
    <property type="match status" value="1"/>
</dbReference>
<comment type="similarity">
    <text evidence="11">Belongs to the protein kinase superfamily. Ser/Thr protein kinase family. CDPK subfamily.</text>
</comment>
<dbReference type="Gene3D" id="1.10.510.10">
    <property type="entry name" value="Transferase(Phosphotransferase) domain 1"/>
    <property type="match status" value="1"/>
</dbReference>
<evidence type="ECO:0000256" key="3">
    <source>
        <dbReference type="ARBA" id="ARBA00022527"/>
    </source>
</evidence>
<dbReference type="PROSITE" id="PS00018">
    <property type="entry name" value="EF_HAND_1"/>
    <property type="match status" value="1"/>
</dbReference>
<evidence type="ECO:0000259" key="17">
    <source>
        <dbReference type="PROSITE" id="PS50011"/>
    </source>
</evidence>
<evidence type="ECO:0000256" key="11">
    <source>
        <dbReference type="ARBA" id="ARBA00024334"/>
    </source>
</evidence>
<feature type="domain" description="Protein kinase" evidence="17">
    <location>
        <begin position="1"/>
        <end position="239"/>
    </location>
</feature>
<protein>
    <recommendedName>
        <fullName evidence="2">non-specific serine/threonine protein kinase</fullName>
        <ecNumber evidence="2">2.7.11.1</ecNumber>
    </recommendedName>
</protein>
<evidence type="ECO:0000256" key="5">
    <source>
        <dbReference type="ARBA" id="ARBA00022723"/>
    </source>
</evidence>
<dbReference type="EC" id="2.7.11.1" evidence="2"/>
<dbReference type="InterPro" id="IPR050205">
    <property type="entry name" value="CDPK_Ser/Thr_kinases"/>
</dbReference>
<dbReference type="InterPro" id="IPR011992">
    <property type="entry name" value="EF-hand-dom_pair"/>
</dbReference>
<evidence type="ECO:0000313" key="20">
    <source>
        <dbReference type="Proteomes" id="UP001209570"/>
    </source>
</evidence>
<dbReference type="GO" id="GO:0004674">
    <property type="term" value="F:protein serine/threonine kinase activity"/>
    <property type="evidence" value="ECO:0007669"/>
    <property type="project" value="UniProtKB-KW"/>
</dbReference>
<evidence type="ECO:0000256" key="8">
    <source>
        <dbReference type="ARBA" id="ARBA00022777"/>
    </source>
</evidence>
<keyword evidence="16" id="KW-0732">Signal</keyword>
<dbReference type="PROSITE" id="PS50222">
    <property type="entry name" value="EF_HAND_2"/>
    <property type="match status" value="1"/>
</dbReference>
<dbReference type="Gene3D" id="3.30.200.20">
    <property type="entry name" value="Phosphorylase Kinase, domain 1"/>
    <property type="match status" value="1"/>
</dbReference>
<dbReference type="GO" id="GO:0005509">
    <property type="term" value="F:calcium ion binding"/>
    <property type="evidence" value="ECO:0007669"/>
    <property type="project" value="InterPro"/>
</dbReference>
<dbReference type="InterPro" id="IPR011009">
    <property type="entry name" value="Kinase-like_dom_sf"/>
</dbReference>
<evidence type="ECO:0000256" key="6">
    <source>
        <dbReference type="ARBA" id="ARBA00022737"/>
    </source>
</evidence>
<feature type="binding site" evidence="14">
    <location>
        <position position="98"/>
    </location>
    <ligand>
        <name>ATP</name>
        <dbReference type="ChEBI" id="CHEBI:30616"/>
    </ligand>
</feature>
<dbReference type="GO" id="GO:0005524">
    <property type="term" value="F:ATP binding"/>
    <property type="evidence" value="ECO:0007669"/>
    <property type="project" value="UniProtKB-UniRule"/>
</dbReference>
<evidence type="ECO:0000256" key="15">
    <source>
        <dbReference type="SAM" id="MobiDB-lite"/>
    </source>
</evidence>
<dbReference type="AlphaFoldDB" id="A0AAD5M9S9"/>
<dbReference type="Pfam" id="PF13499">
    <property type="entry name" value="EF-hand_7"/>
    <property type="match status" value="1"/>
</dbReference>
<dbReference type="EMBL" id="JAKCXM010000002">
    <property type="protein sequence ID" value="KAJ0409866.1"/>
    <property type="molecule type" value="Genomic_DNA"/>
</dbReference>
<dbReference type="Proteomes" id="UP001209570">
    <property type="component" value="Unassembled WGS sequence"/>
</dbReference>
<comment type="cofactor">
    <cofactor evidence="1">
        <name>Mg(2+)</name>
        <dbReference type="ChEBI" id="CHEBI:18420"/>
    </cofactor>
</comment>
<comment type="caution">
    <text evidence="19">The sequence shown here is derived from an EMBL/GenBank/DDBJ whole genome shotgun (WGS) entry which is preliminary data.</text>
</comment>
<keyword evidence="7 14" id="KW-0547">Nucleotide-binding</keyword>
<accession>A0AAD5M9S9</accession>
<dbReference type="PROSITE" id="PS00107">
    <property type="entry name" value="PROTEIN_KINASE_ATP"/>
    <property type="match status" value="1"/>
</dbReference>
<feature type="domain" description="EF-hand" evidence="18">
    <location>
        <begin position="311"/>
        <end position="346"/>
    </location>
</feature>
<dbReference type="Gene3D" id="1.10.238.10">
    <property type="entry name" value="EF-hand"/>
    <property type="match status" value="1"/>
</dbReference>
<keyword evidence="4" id="KW-0808">Transferase</keyword>
<dbReference type="InterPro" id="IPR000719">
    <property type="entry name" value="Prot_kinase_dom"/>
</dbReference>
<keyword evidence="8" id="KW-0418">Kinase</keyword>
<dbReference type="InterPro" id="IPR018247">
    <property type="entry name" value="EF_Hand_1_Ca_BS"/>
</dbReference>
<evidence type="ECO:0000256" key="2">
    <source>
        <dbReference type="ARBA" id="ARBA00012513"/>
    </source>
</evidence>